<comment type="caution">
    <text evidence="7">The sequence shown here is derived from an EMBL/GenBank/DDBJ whole genome shotgun (WGS) entry which is preliminary data.</text>
</comment>
<feature type="signal peptide" evidence="5">
    <location>
        <begin position="1"/>
        <end position="27"/>
    </location>
</feature>
<evidence type="ECO:0000256" key="2">
    <source>
        <dbReference type="ARBA" id="ARBA00023136"/>
    </source>
</evidence>
<sequence length="269" mass="31588">MFLNHMRILLTTLALATLFFSCSPYQKALKSEDVGLKFHMADSLYTVGKYKKALKLMEQVVPEYRGKPQAEKLMFLYSDTFYNLGDYYLAGYQFERFSNSYPLSEKAEEAAFKGAKSYYFLSPRYSLDQKDTKVALEKLQEFINKYSNSTFIADANQLVEELTHKLEKKEFEVAKQYNRIFDYKAAISAFDNFILDHPGSEFREEAYFMKFESAYQLAVRSIENLVEERLTTAKSYYESFKRNYPESKFQAEAETILEDIEQRIDNKQV</sequence>
<keyword evidence="8" id="KW-1185">Reference proteome</keyword>
<dbReference type="Gene3D" id="1.25.40.10">
    <property type="entry name" value="Tetratricopeptide repeat domain"/>
    <property type="match status" value="1"/>
</dbReference>
<evidence type="ECO:0000313" key="8">
    <source>
        <dbReference type="Proteomes" id="UP000652231"/>
    </source>
</evidence>
<proteinExistence type="predicted"/>
<gene>
    <name evidence="7" type="primary">bamD</name>
    <name evidence="7" type="ORF">GCM10011312_14050</name>
</gene>
<evidence type="ECO:0000256" key="3">
    <source>
        <dbReference type="ARBA" id="ARBA00023237"/>
    </source>
</evidence>
<feature type="coiled-coil region" evidence="4">
    <location>
        <begin position="152"/>
        <end position="179"/>
    </location>
</feature>
<dbReference type="AlphaFoldDB" id="A0A8J2V9T5"/>
<keyword evidence="2" id="KW-0472">Membrane</keyword>
<dbReference type="InterPro" id="IPR039565">
    <property type="entry name" value="BamD-like"/>
</dbReference>
<dbReference type="InterPro" id="IPR011990">
    <property type="entry name" value="TPR-like_helical_dom_sf"/>
</dbReference>
<dbReference type="SUPFAM" id="SSF48452">
    <property type="entry name" value="TPR-like"/>
    <property type="match status" value="1"/>
</dbReference>
<dbReference type="PROSITE" id="PS51257">
    <property type="entry name" value="PROKAR_LIPOPROTEIN"/>
    <property type="match status" value="1"/>
</dbReference>
<dbReference type="EMBL" id="BMGK01000005">
    <property type="protein sequence ID" value="GGD91467.1"/>
    <property type="molecule type" value="Genomic_DNA"/>
</dbReference>
<evidence type="ECO:0000259" key="6">
    <source>
        <dbReference type="Pfam" id="PF13525"/>
    </source>
</evidence>
<evidence type="ECO:0000256" key="5">
    <source>
        <dbReference type="SAM" id="SignalP"/>
    </source>
</evidence>
<keyword evidence="1 5" id="KW-0732">Signal</keyword>
<dbReference type="Proteomes" id="UP000652231">
    <property type="component" value="Unassembled WGS sequence"/>
</dbReference>
<feature type="domain" description="Outer membrane lipoprotein BamD-like" evidence="6">
    <location>
        <begin position="41"/>
        <end position="187"/>
    </location>
</feature>
<name>A0A8J2V9T5_9FLAO</name>
<keyword evidence="4" id="KW-0175">Coiled coil</keyword>
<reference evidence="7" key="1">
    <citation type="journal article" date="2014" name="Int. J. Syst. Evol. Microbiol.">
        <title>Complete genome sequence of Corynebacterium casei LMG S-19264T (=DSM 44701T), isolated from a smear-ripened cheese.</title>
        <authorList>
            <consortium name="US DOE Joint Genome Institute (JGI-PGF)"/>
            <person name="Walter F."/>
            <person name="Albersmeier A."/>
            <person name="Kalinowski J."/>
            <person name="Ruckert C."/>
        </authorList>
    </citation>
    <scope>NUCLEOTIDE SEQUENCE</scope>
    <source>
        <strain evidence="7">CGMCC 1.12924</strain>
    </source>
</reference>
<evidence type="ECO:0000256" key="4">
    <source>
        <dbReference type="SAM" id="Coils"/>
    </source>
</evidence>
<dbReference type="InterPro" id="IPR017689">
    <property type="entry name" value="BamD"/>
</dbReference>
<keyword evidence="3" id="KW-0998">Cell outer membrane</keyword>
<dbReference type="NCBIfam" id="TIGR03302">
    <property type="entry name" value="OM_YfiO"/>
    <property type="match status" value="1"/>
</dbReference>
<dbReference type="Pfam" id="PF13525">
    <property type="entry name" value="YfiO"/>
    <property type="match status" value="1"/>
</dbReference>
<organism evidence="7 8">
    <name type="scientific">Planktosalinus lacus</name>
    <dbReference type="NCBI Taxonomy" id="1526573"/>
    <lineage>
        <taxon>Bacteria</taxon>
        <taxon>Pseudomonadati</taxon>
        <taxon>Bacteroidota</taxon>
        <taxon>Flavobacteriia</taxon>
        <taxon>Flavobacteriales</taxon>
        <taxon>Flavobacteriaceae</taxon>
        <taxon>Planktosalinus</taxon>
    </lineage>
</organism>
<evidence type="ECO:0000256" key="1">
    <source>
        <dbReference type="ARBA" id="ARBA00022729"/>
    </source>
</evidence>
<feature type="chain" id="PRO_5035147336" evidence="5">
    <location>
        <begin position="28"/>
        <end position="269"/>
    </location>
</feature>
<protein>
    <submittedName>
        <fullName evidence="7">Outer membrane protein assembly factor BamD</fullName>
    </submittedName>
</protein>
<accession>A0A8J2V9T5</accession>
<evidence type="ECO:0000313" key="7">
    <source>
        <dbReference type="EMBL" id="GGD91467.1"/>
    </source>
</evidence>
<reference evidence="7" key="2">
    <citation type="submission" date="2020-09" db="EMBL/GenBank/DDBJ databases">
        <authorList>
            <person name="Sun Q."/>
            <person name="Zhou Y."/>
        </authorList>
    </citation>
    <scope>NUCLEOTIDE SEQUENCE</scope>
    <source>
        <strain evidence="7">CGMCC 1.12924</strain>
    </source>
</reference>